<sequence>MAIHDRQGSSDTNRAEQQDRAETASAENPARAAGKTGQHRTPFGAAGLDARLWPLRRQLWLTRIGLLSEQILRAFWPAASVLFLSLAAVMIGVADFLPIEAFWAGSVALGLSLLAAIIWGLRNLRWPSWQRTQDHLDKTLKGRPIAALLDDQAIGRGDAASSELWRLHQARMAKRAQAANAPAPNLRLAAADPFGIRFMALTLFLVALLFGSILHVGNLRQMAPGTQQAQIGPTWEGWLEPPHYTGLPVLYLADQPGSRLNVAAGSTVTLRFYGEIGDLTLAETVSGRTDALPSAADPEQRFEVTQSGVIEIQGPGGHSWQVTLLPDTPPQVSVAAEPEASVDGSMEMPFTGQDDYGIERGQVTIDLDLLALERSHGLAADPDPRAPIVLDLPLPLTGDRREFTEVLTDNFAQHPWANMPMVYTFMVEDAAGQTGQSAGFGAPLATRRFFDPMAAAIIEQRRDLLWTRANAPRITQILRTLTHRPKDLFRDSGDYLRLRAILRRLETYVTQAGADGLQEPQQEEIAAALWDLAIELEEGDIGDALERMRRAQDRLSQAMRDGASEQEIAELMQELREATQDYLRQLQRQADAEAEDLDPGERAENTLELSQDDLQAMMDRIQELMEQGRMAEAEQALREFQQMMENMQVTQGQPGQGNSPGDQAMQGLAETLREQQGLSDQAFRDLQEQFNPNAQSGESSQNEGRNGGQGRGQSHEPGQSPDGQSAEGQEGEGGQGAPQSGQQQSLADRQQQLRDELQRQQDGLPFGSSPEGQDTREALDRAGRAMENAEDALRQGDMAEALDRQSEAMEALRDGMRSLGEAMAQQESAPGNQGQNSQQSRSESTDPLGRGNRGASQGGTIGDEQAYRRAWDLLEDIRRRSGDQNRSESERNYLQRLLDRF</sequence>
<feature type="region of interest" description="Disordered" evidence="1">
    <location>
        <begin position="589"/>
        <end position="610"/>
    </location>
</feature>
<keyword evidence="2" id="KW-1133">Transmembrane helix</keyword>
<feature type="transmembrane region" description="Helical" evidence="2">
    <location>
        <begin position="102"/>
        <end position="121"/>
    </location>
</feature>
<protein>
    <submittedName>
        <fullName evidence="3">TIGR02302 family protein</fullName>
    </submittedName>
</protein>
<gene>
    <name evidence="3" type="ORF">GFB49_09935</name>
</gene>
<feature type="region of interest" description="Disordered" evidence="1">
    <location>
        <begin position="692"/>
        <end position="866"/>
    </location>
</feature>
<name>A0A843YHR3_9RHOB</name>
<evidence type="ECO:0000256" key="1">
    <source>
        <dbReference type="SAM" id="MobiDB-lite"/>
    </source>
</evidence>
<proteinExistence type="predicted"/>
<feature type="compositionally biased region" description="Low complexity" evidence="1">
    <location>
        <begin position="737"/>
        <end position="750"/>
    </location>
</feature>
<dbReference type="RefSeq" id="WP_153215718.1">
    <property type="nucleotide sequence ID" value="NZ_WIBF01000005.1"/>
</dbReference>
<accession>A0A843YHR3</accession>
<feature type="transmembrane region" description="Helical" evidence="2">
    <location>
        <begin position="74"/>
        <end position="96"/>
    </location>
</feature>
<feature type="transmembrane region" description="Helical" evidence="2">
    <location>
        <begin position="194"/>
        <end position="214"/>
    </location>
</feature>
<feature type="compositionally biased region" description="Basic and acidic residues" evidence="1">
    <location>
        <begin position="801"/>
        <end position="816"/>
    </location>
</feature>
<keyword evidence="2" id="KW-0812">Transmembrane</keyword>
<feature type="compositionally biased region" description="Low complexity" evidence="1">
    <location>
        <begin position="831"/>
        <end position="840"/>
    </location>
</feature>
<evidence type="ECO:0000313" key="4">
    <source>
        <dbReference type="Proteomes" id="UP000444174"/>
    </source>
</evidence>
<dbReference type="Proteomes" id="UP000444174">
    <property type="component" value="Unassembled WGS sequence"/>
</dbReference>
<organism evidence="3 4">
    <name type="scientific">Tritonibacter litoralis</name>
    <dbReference type="NCBI Taxonomy" id="2662264"/>
    <lineage>
        <taxon>Bacteria</taxon>
        <taxon>Pseudomonadati</taxon>
        <taxon>Pseudomonadota</taxon>
        <taxon>Alphaproteobacteria</taxon>
        <taxon>Rhodobacterales</taxon>
        <taxon>Paracoccaceae</taxon>
        <taxon>Tritonibacter</taxon>
    </lineage>
</organism>
<dbReference type="NCBIfam" id="TIGR02302">
    <property type="entry name" value="aProt_lowcomp"/>
    <property type="match status" value="1"/>
</dbReference>
<dbReference type="AlphaFoldDB" id="A0A843YHR3"/>
<dbReference type="EMBL" id="WIBF01000005">
    <property type="protein sequence ID" value="MQQ08773.1"/>
    <property type="molecule type" value="Genomic_DNA"/>
</dbReference>
<keyword evidence="2" id="KW-0472">Membrane</keyword>
<evidence type="ECO:0000256" key="2">
    <source>
        <dbReference type="SAM" id="Phobius"/>
    </source>
</evidence>
<feature type="compositionally biased region" description="Basic and acidic residues" evidence="1">
    <location>
        <begin position="773"/>
        <end position="784"/>
    </location>
</feature>
<reference evidence="3 4" key="1">
    <citation type="submission" date="2019-10" db="EMBL/GenBank/DDBJ databases">
        <title>Epibacterium sp. nov., isolated from seawater.</title>
        <authorList>
            <person name="Zhang X."/>
            <person name="Li N."/>
        </authorList>
    </citation>
    <scope>NUCLEOTIDE SEQUENCE [LARGE SCALE GENOMIC DNA]</scope>
    <source>
        <strain evidence="3 4">SM1979</strain>
    </source>
</reference>
<keyword evidence="4" id="KW-1185">Reference proteome</keyword>
<evidence type="ECO:0000313" key="3">
    <source>
        <dbReference type="EMBL" id="MQQ08773.1"/>
    </source>
</evidence>
<feature type="compositionally biased region" description="Basic and acidic residues" evidence="1">
    <location>
        <begin position="1"/>
        <end position="22"/>
    </location>
</feature>
<dbReference type="Pfam" id="PF13779">
    <property type="entry name" value="DUF4175"/>
    <property type="match status" value="1"/>
</dbReference>
<feature type="region of interest" description="Disordered" evidence="1">
    <location>
        <begin position="1"/>
        <end position="42"/>
    </location>
</feature>
<dbReference type="InterPro" id="IPR012683">
    <property type="entry name" value="CHP02302_TM"/>
</dbReference>
<comment type="caution">
    <text evidence="3">The sequence shown here is derived from an EMBL/GenBank/DDBJ whole genome shotgun (WGS) entry which is preliminary data.</text>
</comment>